<organism evidence="1 2">
    <name type="scientific">Faecalicatena contorta</name>
    <dbReference type="NCBI Taxonomy" id="39482"/>
    <lineage>
        <taxon>Bacteria</taxon>
        <taxon>Bacillati</taxon>
        <taxon>Bacillota</taxon>
        <taxon>Clostridia</taxon>
        <taxon>Lachnospirales</taxon>
        <taxon>Lachnospiraceae</taxon>
        <taxon>Faecalicatena</taxon>
    </lineage>
</organism>
<dbReference type="Proteomes" id="UP000254051">
    <property type="component" value="Unassembled WGS sequence"/>
</dbReference>
<dbReference type="AlphaFoldDB" id="A0A315ZMC0"/>
<evidence type="ECO:0000313" key="2">
    <source>
        <dbReference type="Proteomes" id="UP000254051"/>
    </source>
</evidence>
<accession>A0A315ZMC0</accession>
<sequence length="58" mass="7186">MMHVFYCIKCKRYHFTNNQSHALCCEQPMYLVDVEFTDFVRMNKEERKRFLQIYSLAE</sequence>
<reference evidence="2" key="1">
    <citation type="submission" date="2017-07" db="EMBL/GenBank/DDBJ databases">
        <authorList>
            <person name="Varghese N."/>
            <person name="Submissions S."/>
        </authorList>
    </citation>
    <scope>NUCLEOTIDE SEQUENCE [LARGE SCALE GENOMIC DNA]</scope>
    <source>
        <strain evidence="2">NLAE-zl-C134</strain>
    </source>
</reference>
<keyword evidence="2" id="KW-1185">Reference proteome</keyword>
<gene>
    <name evidence="1" type="ORF">SAMN05216529_12831</name>
</gene>
<protein>
    <submittedName>
        <fullName evidence="1">Uncharacterized protein</fullName>
    </submittedName>
</protein>
<proteinExistence type="predicted"/>
<dbReference type="EMBL" id="UHJJ01000028">
    <property type="protein sequence ID" value="SUQ16384.1"/>
    <property type="molecule type" value="Genomic_DNA"/>
</dbReference>
<evidence type="ECO:0000313" key="1">
    <source>
        <dbReference type="EMBL" id="SUQ16384.1"/>
    </source>
</evidence>
<dbReference type="RefSeq" id="WP_181392955.1">
    <property type="nucleotide sequence ID" value="NZ_QGDS01000028.1"/>
</dbReference>
<name>A0A315ZMC0_9FIRM</name>